<protein>
    <submittedName>
        <fullName evidence="2">Uncharacterized protein</fullName>
    </submittedName>
</protein>
<gene>
    <name evidence="2" type="ORF">HGQ17_04065</name>
</gene>
<dbReference type="AlphaFoldDB" id="A0A7X8TI58"/>
<accession>A0A7X8TI58</accession>
<keyword evidence="3" id="KW-1185">Reference proteome</keyword>
<dbReference type="Proteomes" id="UP000523139">
    <property type="component" value="Unassembled WGS sequence"/>
</dbReference>
<dbReference type="EMBL" id="JABAHY010000002">
    <property type="protein sequence ID" value="NLS09192.1"/>
    <property type="molecule type" value="Genomic_DNA"/>
</dbReference>
<feature type="transmembrane region" description="Helical" evidence="1">
    <location>
        <begin position="20"/>
        <end position="47"/>
    </location>
</feature>
<keyword evidence="1" id="KW-1133">Transmembrane helix</keyword>
<keyword evidence="1" id="KW-0812">Transmembrane</keyword>
<reference evidence="2 3" key="1">
    <citation type="submission" date="2020-04" db="EMBL/GenBank/DDBJ databases">
        <title>Nesterenkonia sp. nov., isolated from marine sediment.</title>
        <authorList>
            <person name="Zhang G."/>
        </authorList>
    </citation>
    <scope>NUCLEOTIDE SEQUENCE [LARGE SCALE GENOMIC DNA]</scope>
    <source>
        <strain evidence="2 3">MY13</strain>
    </source>
</reference>
<comment type="caution">
    <text evidence="2">The sequence shown here is derived from an EMBL/GenBank/DDBJ whole genome shotgun (WGS) entry which is preliminary data.</text>
</comment>
<proteinExistence type="predicted"/>
<evidence type="ECO:0000313" key="3">
    <source>
        <dbReference type="Proteomes" id="UP000523139"/>
    </source>
</evidence>
<evidence type="ECO:0000256" key="1">
    <source>
        <dbReference type="SAM" id="Phobius"/>
    </source>
</evidence>
<dbReference type="Gene3D" id="1.20.5.110">
    <property type="match status" value="1"/>
</dbReference>
<organism evidence="2 3">
    <name type="scientific">Nesterenkonia sedimenti</name>
    <dbReference type="NCBI Taxonomy" id="1463632"/>
    <lineage>
        <taxon>Bacteria</taxon>
        <taxon>Bacillati</taxon>
        <taxon>Actinomycetota</taxon>
        <taxon>Actinomycetes</taxon>
        <taxon>Micrococcales</taxon>
        <taxon>Micrococcaceae</taxon>
        <taxon>Nesterenkonia</taxon>
    </lineage>
</organism>
<name>A0A7X8TI58_9MICC</name>
<evidence type="ECO:0000313" key="2">
    <source>
        <dbReference type="EMBL" id="NLS09192.1"/>
    </source>
</evidence>
<sequence length="65" mass="7299">MGRIWNNDATFQRWKKITEWPMVVVALMICGLGLLGTITATLASWFVEKVEETAGEKKNDDAQVS</sequence>
<keyword evidence="1" id="KW-0472">Membrane</keyword>
<dbReference type="RefSeq" id="WP_168886679.1">
    <property type="nucleotide sequence ID" value="NZ_JABAHY010000002.1"/>
</dbReference>